<name>A0ACC1AGX5_9ROSI</name>
<gene>
    <name evidence="1" type="ORF">Patl1_07036</name>
</gene>
<dbReference type="EMBL" id="CM047906">
    <property type="protein sequence ID" value="KAJ0085590.1"/>
    <property type="molecule type" value="Genomic_DNA"/>
</dbReference>
<proteinExistence type="predicted"/>
<protein>
    <submittedName>
        <fullName evidence="1">Uncharacterized protein</fullName>
    </submittedName>
</protein>
<evidence type="ECO:0000313" key="2">
    <source>
        <dbReference type="Proteomes" id="UP001164250"/>
    </source>
</evidence>
<dbReference type="Proteomes" id="UP001164250">
    <property type="component" value="Chromosome 10"/>
</dbReference>
<reference evidence="2" key="1">
    <citation type="journal article" date="2023" name="G3 (Bethesda)">
        <title>Genome assembly and association tests identify interacting loci associated with vigor, precocity, and sex in interspecific pistachio rootstocks.</title>
        <authorList>
            <person name="Palmer W."/>
            <person name="Jacygrad E."/>
            <person name="Sagayaradj S."/>
            <person name="Cavanaugh K."/>
            <person name="Han R."/>
            <person name="Bertier L."/>
            <person name="Beede B."/>
            <person name="Kafkas S."/>
            <person name="Golino D."/>
            <person name="Preece J."/>
            <person name="Michelmore R."/>
        </authorList>
    </citation>
    <scope>NUCLEOTIDE SEQUENCE [LARGE SCALE GENOMIC DNA]</scope>
</reference>
<evidence type="ECO:0000313" key="1">
    <source>
        <dbReference type="EMBL" id="KAJ0085590.1"/>
    </source>
</evidence>
<organism evidence="1 2">
    <name type="scientific">Pistacia atlantica</name>
    <dbReference type="NCBI Taxonomy" id="434234"/>
    <lineage>
        <taxon>Eukaryota</taxon>
        <taxon>Viridiplantae</taxon>
        <taxon>Streptophyta</taxon>
        <taxon>Embryophyta</taxon>
        <taxon>Tracheophyta</taxon>
        <taxon>Spermatophyta</taxon>
        <taxon>Magnoliopsida</taxon>
        <taxon>eudicotyledons</taxon>
        <taxon>Gunneridae</taxon>
        <taxon>Pentapetalae</taxon>
        <taxon>rosids</taxon>
        <taxon>malvids</taxon>
        <taxon>Sapindales</taxon>
        <taxon>Anacardiaceae</taxon>
        <taxon>Pistacia</taxon>
    </lineage>
</organism>
<comment type="caution">
    <text evidence="1">The sequence shown here is derived from an EMBL/GenBank/DDBJ whole genome shotgun (WGS) entry which is preliminary data.</text>
</comment>
<sequence length="33" mass="3946">MASTSLMAWRVHLLRSYQTIARTEVYFPLIFSR</sequence>
<accession>A0ACC1AGX5</accession>
<keyword evidence="2" id="KW-1185">Reference proteome</keyword>